<evidence type="ECO:0000256" key="6">
    <source>
        <dbReference type="ARBA" id="ARBA00022840"/>
    </source>
</evidence>
<dbReference type="EMBL" id="JAVIJP010000007">
    <property type="protein sequence ID" value="KAL3650848.1"/>
    <property type="molecule type" value="Genomic_DNA"/>
</dbReference>
<dbReference type="PROSITE" id="PS00108">
    <property type="entry name" value="PROTEIN_KINASE_ST"/>
    <property type="match status" value="1"/>
</dbReference>
<dbReference type="FunFam" id="1.10.510.10:FF:000624">
    <property type="entry name" value="Mitogen-activated protein kinase"/>
    <property type="match status" value="1"/>
</dbReference>
<dbReference type="GO" id="GO:0004674">
    <property type="term" value="F:protein serine/threonine kinase activity"/>
    <property type="evidence" value="ECO:0007669"/>
    <property type="project" value="UniProtKB-KW"/>
</dbReference>
<reference evidence="9" key="1">
    <citation type="journal article" date="2024" name="IScience">
        <title>Strigolactones Initiate the Formation of Haustorium-like Structures in Castilleja.</title>
        <authorList>
            <person name="Buerger M."/>
            <person name="Peterson D."/>
            <person name="Chory J."/>
        </authorList>
    </citation>
    <scope>NUCLEOTIDE SEQUENCE [LARGE SCALE GENOMIC DNA]</scope>
</reference>
<evidence type="ECO:0000256" key="4">
    <source>
        <dbReference type="ARBA" id="ARBA00022741"/>
    </source>
</evidence>
<name>A0ABD3E8Q5_9LAMI</name>
<gene>
    <name evidence="8" type="ORF">CASFOL_007251</name>
</gene>
<sequence length="326" mass="37000">MATTMGFKYASFFAGKKRAFKSKGNNRGITIKKQPPPLISGTIHDYECLERISSGAYGTVYRARDIMTGEIVAVKKEAEGISKSTIAEVNILRALKHPRIVDFKNVVMDDNDGVIDVYVVMEYLEYDLCEYMKETATFTLSEIKRLMRELLEGVSFIHWNGVMHRDLKPSNVLVNANRDLKICDFGMSRPFPNEWNPVCTPIVCTLWYRAPELLLGSCTSYSGAIDMWSVGCIMAEFFLKRVLFSGDSEIQQLGVINNTILNQSCDQLYDKFDAARSEKGGPVLTEKGFDLLCRLLAYDPQNRISAQDALDHEWFDESNLDYHIFV</sequence>
<keyword evidence="3" id="KW-0808">Transferase</keyword>
<dbReference type="InterPro" id="IPR050108">
    <property type="entry name" value="CDK"/>
</dbReference>
<dbReference type="InterPro" id="IPR011009">
    <property type="entry name" value="Kinase-like_dom_sf"/>
</dbReference>
<keyword evidence="9" id="KW-1185">Reference proteome</keyword>
<dbReference type="InterPro" id="IPR000719">
    <property type="entry name" value="Prot_kinase_dom"/>
</dbReference>
<evidence type="ECO:0000259" key="7">
    <source>
        <dbReference type="PROSITE" id="PS50011"/>
    </source>
</evidence>
<dbReference type="SMART" id="SM00220">
    <property type="entry name" value="S_TKc"/>
    <property type="match status" value="1"/>
</dbReference>
<evidence type="ECO:0000256" key="3">
    <source>
        <dbReference type="ARBA" id="ARBA00022679"/>
    </source>
</evidence>
<evidence type="ECO:0000313" key="9">
    <source>
        <dbReference type="Proteomes" id="UP001632038"/>
    </source>
</evidence>
<protein>
    <recommendedName>
        <fullName evidence="7">Protein kinase domain-containing protein</fullName>
    </recommendedName>
</protein>
<dbReference type="GO" id="GO:0005524">
    <property type="term" value="F:ATP binding"/>
    <property type="evidence" value="ECO:0007669"/>
    <property type="project" value="UniProtKB-KW"/>
</dbReference>
<comment type="similarity">
    <text evidence="1">Belongs to the protein kinase superfamily. CMGC Ser/Thr protein kinase family. CDC2/CDKX subfamily.</text>
</comment>
<keyword evidence="5" id="KW-0418">Kinase</keyword>
<evidence type="ECO:0000256" key="1">
    <source>
        <dbReference type="ARBA" id="ARBA00006485"/>
    </source>
</evidence>
<evidence type="ECO:0000313" key="8">
    <source>
        <dbReference type="EMBL" id="KAL3650848.1"/>
    </source>
</evidence>
<dbReference type="Proteomes" id="UP001632038">
    <property type="component" value="Unassembled WGS sequence"/>
</dbReference>
<dbReference type="Pfam" id="PF00069">
    <property type="entry name" value="Pkinase"/>
    <property type="match status" value="1"/>
</dbReference>
<keyword evidence="2" id="KW-0723">Serine/threonine-protein kinase</keyword>
<accession>A0ABD3E8Q5</accession>
<evidence type="ECO:0000256" key="5">
    <source>
        <dbReference type="ARBA" id="ARBA00022777"/>
    </source>
</evidence>
<dbReference type="PANTHER" id="PTHR24056">
    <property type="entry name" value="CELL DIVISION PROTEIN KINASE"/>
    <property type="match status" value="1"/>
</dbReference>
<organism evidence="8 9">
    <name type="scientific">Castilleja foliolosa</name>
    <dbReference type="NCBI Taxonomy" id="1961234"/>
    <lineage>
        <taxon>Eukaryota</taxon>
        <taxon>Viridiplantae</taxon>
        <taxon>Streptophyta</taxon>
        <taxon>Embryophyta</taxon>
        <taxon>Tracheophyta</taxon>
        <taxon>Spermatophyta</taxon>
        <taxon>Magnoliopsida</taxon>
        <taxon>eudicotyledons</taxon>
        <taxon>Gunneridae</taxon>
        <taxon>Pentapetalae</taxon>
        <taxon>asterids</taxon>
        <taxon>lamiids</taxon>
        <taxon>Lamiales</taxon>
        <taxon>Orobanchaceae</taxon>
        <taxon>Pedicularideae</taxon>
        <taxon>Castillejinae</taxon>
        <taxon>Castilleja</taxon>
    </lineage>
</organism>
<feature type="domain" description="Protein kinase" evidence="7">
    <location>
        <begin position="46"/>
        <end position="315"/>
    </location>
</feature>
<dbReference type="SUPFAM" id="SSF56112">
    <property type="entry name" value="Protein kinase-like (PK-like)"/>
    <property type="match status" value="1"/>
</dbReference>
<dbReference type="InterPro" id="IPR008271">
    <property type="entry name" value="Ser/Thr_kinase_AS"/>
</dbReference>
<comment type="caution">
    <text evidence="8">The sequence shown here is derived from an EMBL/GenBank/DDBJ whole genome shotgun (WGS) entry which is preliminary data.</text>
</comment>
<proteinExistence type="inferred from homology"/>
<dbReference type="PROSITE" id="PS50011">
    <property type="entry name" value="PROTEIN_KINASE_DOM"/>
    <property type="match status" value="1"/>
</dbReference>
<keyword evidence="4" id="KW-0547">Nucleotide-binding</keyword>
<dbReference type="AlphaFoldDB" id="A0ABD3E8Q5"/>
<evidence type="ECO:0000256" key="2">
    <source>
        <dbReference type="ARBA" id="ARBA00022527"/>
    </source>
</evidence>
<dbReference type="PANTHER" id="PTHR24056:SF107">
    <property type="entry name" value="CYCLIN-DEPENDENT KINASE 11A-RELATED"/>
    <property type="match status" value="1"/>
</dbReference>
<dbReference type="Gene3D" id="1.10.510.10">
    <property type="entry name" value="Transferase(Phosphotransferase) domain 1"/>
    <property type="match status" value="1"/>
</dbReference>
<keyword evidence="6" id="KW-0067">ATP-binding</keyword>
<dbReference type="Gene3D" id="3.30.200.20">
    <property type="entry name" value="Phosphorylase Kinase, domain 1"/>
    <property type="match status" value="1"/>
</dbReference>